<dbReference type="RefSeq" id="WP_111566120.1">
    <property type="nucleotide sequence ID" value="NZ_QLMI01000002.1"/>
</dbReference>
<keyword evidence="3" id="KW-1185">Reference proteome</keyword>
<sequence>MKKVVLSLAVVATMFVSCKEAAENTEATVDSTATAIEETVETVVDSTAAVVDSTVTKVEETAKTELKNAEEVIKK</sequence>
<evidence type="ECO:0000313" key="3">
    <source>
        <dbReference type="Proteomes" id="UP000249620"/>
    </source>
</evidence>
<proteinExistence type="predicted"/>
<keyword evidence="1" id="KW-0732">Signal</keyword>
<protein>
    <recommendedName>
        <fullName evidence="4">Lipoprotein</fullName>
    </recommendedName>
</protein>
<name>A0A327YTU3_9FLAO</name>
<dbReference type="Proteomes" id="UP000249620">
    <property type="component" value="Unassembled WGS sequence"/>
</dbReference>
<dbReference type="EMBL" id="QLMI01000002">
    <property type="protein sequence ID" value="RAK24323.1"/>
    <property type="molecule type" value="Genomic_DNA"/>
</dbReference>
<accession>A0A327YTU3</accession>
<evidence type="ECO:0000313" key="2">
    <source>
        <dbReference type="EMBL" id="RAK24323.1"/>
    </source>
</evidence>
<feature type="chain" id="PRO_5016241825" description="Lipoprotein" evidence="1">
    <location>
        <begin position="22"/>
        <end position="75"/>
    </location>
</feature>
<comment type="caution">
    <text evidence="2">The sequence shown here is derived from an EMBL/GenBank/DDBJ whole genome shotgun (WGS) entry which is preliminary data.</text>
</comment>
<evidence type="ECO:0008006" key="4">
    <source>
        <dbReference type="Google" id="ProtNLM"/>
    </source>
</evidence>
<organism evidence="2 3">
    <name type="scientific">Flavobacterium aquaticum</name>
    <dbReference type="NCBI Taxonomy" id="1236486"/>
    <lineage>
        <taxon>Bacteria</taxon>
        <taxon>Pseudomonadati</taxon>
        <taxon>Bacteroidota</taxon>
        <taxon>Flavobacteriia</taxon>
        <taxon>Flavobacteriales</taxon>
        <taxon>Flavobacteriaceae</taxon>
        <taxon>Flavobacterium</taxon>
    </lineage>
</organism>
<gene>
    <name evidence="2" type="ORF">B0I03_102178</name>
</gene>
<dbReference type="OrthoDB" id="1377362at2"/>
<feature type="signal peptide" evidence="1">
    <location>
        <begin position="1"/>
        <end position="21"/>
    </location>
</feature>
<reference evidence="2 3" key="1">
    <citation type="submission" date="2018-06" db="EMBL/GenBank/DDBJ databases">
        <title>Genomic Encyclopedia of Type Strains, Phase III (KMG-III): the genomes of soil and plant-associated and newly described type strains.</title>
        <authorList>
            <person name="Whitman W."/>
        </authorList>
    </citation>
    <scope>NUCLEOTIDE SEQUENCE [LARGE SCALE GENOMIC DNA]</scope>
    <source>
        <strain evidence="2 3">CGMCC 1.12398</strain>
    </source>
</reference>
<evidence type="ECO:0000256" key="1">
    <source>
        <dbReference type="SAM" id="SignalP"/>
    </source>
</evidence>
<dbReference type="AlphaFoldDB" id="A0A327YTU3"/>
<dbReference type="PROSITE" id="PS51257">
    <property type="entry name" value="PROKAR_LIPOPROTEIN"/>
    <property type="match status" value="1"/>
</dbReference>